<dbReference type="WBParaSite" id="EN70_3342">
    <property type="protein sequence ID" value="EN70_3342"/>
    <property type="gene ID" value="EN70_3342"/>
</dbReference>
<dbReference type="InParanoid" id="A0A1I7VJS9"/>
<reference evidence="1" key="1">
    <citation type="submission" date="2012-04" db="EMBL/GenBank/DDBJ databases">
        <title>The Genome Sequence of Loa loa.</title>
        <authorList>
            <consortium name="The Broad Institute Genome Sequencing Platform"/>
            <consortium name="Broad Institute Genome Sequencing Center for Infectious Disease"/>
            <person name="Nutman T.B."/>
            <person name="Fink D.L."/>
            <person name="Russ C."/>
            <person name="Young S."/>
            <person name="Zeng Q."/>
            <person name="Gargeya S."/>
            <person name="Alvarado L."/>
            <person name="Berlin A."/>
            <person name="Chapman S.B."/>
            <person name="Chen Z."/>
            <person name="Freedman E."/>
            <person name="Gellesch M."/>
            <person name="Goldberg J."/>
            <person name="Griggs A."/>
            <person name="Gujja S."/>
            <person name="Heilman E.R."/>
            <person name="Heiman D."/>
            <person name="Howarth C."/>
            <person name="Mehta T."/>
            <person name="Neiman D."/>
            <person name="Pearson M."/>
            <person name="Roberts A."/>
            <person name="Saif S."/>
            <person name="Shea T."/>
            <person name="Shenoy N."/>
            <person name="Sisk P."/>
            <person name="Stolte C."/>
            <person name="Sykes S."/>
            <person name="White J."/>
            <person name="Yandava C."/>
            <person name="Haas B."/>
            <person name="Henn M.R."/>
            <person name="Nusbaum C."/>
            <person name="Birren B."/>
        </authorList>
    </citation>
    <scope>NUCLEOTIDE SEQUENCE [LARGE SCALE GENOMIC DNA]</scope>
</reference>
<dbReference type="AlphaFoldDB" id="A0A1I7VJS9"/>
<dbReference type="OrthoDB" id="5831009at2759"/>
<accession>A0A1I7VJS9</accession>
<sequence>MSEKKYSEKEDDLSQSSQIVAAIDTFIASDYLVDNSMDNIEGMLRLLMNNPHNLTVFKYPNDTIQRFNIESITPIAQKFQRKAAASIIRSFSADSMMQTNQQFMRHSEKGLKSSRNIKPQTSSSSIAAPYVFIVGPVRVQTIQKIDGRPMDKLFIDEILELYSSGVKYPSKELISIKPKILKSLPSTTKSIPITVQAVRVGSDYVRIDRKIEIDRSKIKLPAVNTKEVVKFGGVELDQENQEIKPRRKSKSEASFLRAPVFNLIGSLVITAFQNTVHDTSGSYKIYEEIELRADGSTAKPEIAVIPFLRNVSVLPKNQKEQIPVRYHEDILVGCNVMLIKRLIEIKPSFKKQLHDFSLSEERNYITDKTICTPSSISESVASNVLGKPKMLVLQEPPIRTDFTISSSSSAEQGFLYPVESISKRDQSDKREESLRTALSSSEIINEGRGIVKTFDKFQIIRRPVLNNGYNLISK</sequence>
<organism evidence="1 2">
    <name type="scientific">Loa loa</name>
    <name type="common">Eye worm</name>
    <name type="synonym">Filaria loa</name>
    <dbReference type="NCBI Taxonomy" id="7209"/>
    <lineage>
        <taxon>Eukaryota</taxon>
        <taxon>Metazoa</taxon>
        <taxon>Ecdysozoa</taxon>
        <taxon>Nematoda</taxon>
        <taxon>Chromadorea</taxon>
        <taxon>Rhabditida</taxon>
        <taxon>Spirurina</taxon>
        <taxon>Spiruromorpha</taxon>
        <taxon>Filarioidea</taxon>
        <taxon>Onchocercidae</taxon>
        <taxon>Loa</taxon>
    </lineage>
</organism>
<evidence type="ECO:0000313" key="1">
    <source>
        <dbReference type="Proteomes" id="UP000095285"/>
    </source>
</evidence>
<dbReference type="Proteomes" id="UP000095285">
    <property type="component" value="Unassembled WGS sequence"/>
</dbReference>
<reference evidence="2" key="2">
    <citation type="submission" date="2016-11" db="UniProtKB">
        <authorList>
            <consortium name="WormBaseParasite"/>
        </authorList>
    </citation>
    <scope>IDENTIFICATION</scope>
</reference>
<name>A0A1I7VJS9_LOALO</name>
<protein>
    <submittedName>
        <fullName evidence="2">CABIT domain-containing protein</fullName>
    </submittedName>
</protein>
<evidence type="ECO:0000313" key="2">
    <source>
        <dbReference type="WBParaSite" id="EN70_3342"/>
    </source>
</evidence>
<proteinExistence type="predicted"/>
<keyword evidence="1" id="KW-1185">Reference proteome</keyword>
<gene>
    <name evidence="2" type="primary">LOAG_08627</name>
</gene>
<dbReference type="STRING" id="7209.A0A1I7VJS9"/>